<dbReference type="PANTHER" id="PTHR33166">
    <property type="entry name" value="GAG_P30 DOMAIN-CONTAINING PROTEIN"/>
    <property type="match status" value="1"/>
</dbReference>
<dbReference type="STRING" id="328815.ENSMVIP00005008194"/>
<feature type="non-terminal residue" evidence="2">
    <location>
        <position position="1"/>
    </location>
</feature>
<dbReference type="EMBL" id="KL754614">
    <property type="protein sequence ID" value="KFW88547.1"/>
    <property type="molecule type" value="Genomic_DNA"/>
</dbReference>
<dbReference type="OrthoDB" id="9422159at2759"/>
<feature type="domain" description="Core shell protein Gag P30" evidence="1">
    <location>
        <begin position="8"/>
        <end position="143"/>
    </location>
</feature>
<reference evidence="2 3" key="1">
    <citation type="submission" date="2014-06" db="EMBL/GenBank/DDBJ databases">
        <title>Genome evolution of avian class.</title>
        <authorList>
            <person name="Zhang G."/>
            <person name="Li C."/>
        </authorList>
    </citation>
    <scope>NUCLEOTIDE SEQUENCE [LARGE SCALE GENOMIC DNA]</scope>
    <source>
        <strain evidence="2">BGI_N305</strain>
    </source>
</reference>
<dbReference type="GO" id="GO:0019068">
    <property type="term" value="P:virion assembly"/>
    <property type="evidence" value="ECO:0007669"/>
    <property type="project" value="InterPro"/>
</dbReference>
<dbReference type="InterPro" id="IPR050462">
    <property type="entry name" value="Retroviral_Gag-Pol_poly"/>
</dbReference>
<feature type="non-terminal residue" evidence="2">
    <location>
        <position position="143"/>
    </location>
</feature>
<organism evidence="2 3">
    <name type="scientific">Manacus vitellinus</name>
    <name type="common">golden-collared manakin</name>
    <dbReference type="NCBI Taxonomy" id="328815"/>
    <lineage>
        <taxon>Eukaryota</taxon>
        <taxon>Metazoa</taxon>
        <taxon>Chordata</taxon>
        <taxon>Craniata</taxon>
        <taxon>Vertebrata</taxon>
        <taxon>Euteleostomi</taxon>
        <taxon>Archelosauria</taxon>
        <taxon>Archosauria</taxon>
        <taxon>Dinosauria</taxon>
        <taxon>Saurischia</taxon>
        <taxon>Theropoda</taxon>
        <taxon>Coelurosauria</taxon>
        <taxon>Aves</taxon>
        <taxon>Neognathae</taxon>
        <taxon>Neoaves</taxon>
        <taxon>Telluraves</taxon>
        <taxon>Australaves</taxon>
        <taxon>Passeriformes</taxon>
        <taxon>Pipridae</taxon>
        <taxon>Manacus</taxon>
    </lineage>
</organism>
<evidence type="ECO:0000313" key="3">
    <source>
        <dbReference type="Proteomes" id="UP000053258"/>
    </source>
</evidence>
<keyword evidence="3" id="KW-1185">Reference proteome</keyword>
<proteinExistence type="predicted"/>
<dbReference type="AlphaFoldDB" id="A0A093QX85"/>
<dbReference type="Pfam" id="PF02093">
    <property type="entry name" value="Gag_p30"/>
    <property type="match status" value="1"/>
</dbReference>
<accession>A0A093QX85</accession>
<protein>
    <recommendedName>
        <fullName evidence="1">Core shell protein Gag P30 domain-containing protein</fullName>
    </recommendedName>
</protein>
<dbReference type="InterPro" id="IPR003036">
    <property type="entry name" value="Gag_P30"/>
</dbReference>
<evidence type="ECO:0000313" key="2">
    <source>
        <dbReference type="EMBL" id="KFW88547.1"/>
    </source>
</evidence>
<dbReference type="SUPFAM" id="SSF47943">
    <property type="entry name" value="Retrovirus capsid protein, N-terminal core domain"/>
    <property type="match status" value="1"/>
</dbReference>
<dbReference type="InterPro" id="IPR008919">
    <property type="entry name" value="Retrov_capsid_N"/>
</dbReference>
<name>A0A093QX85_9PASS</name>
<evidence type="ECO:0000259" key="1">
    <source>
        <dbReference type="Pfam" id="PF02093"/>
    </source>
</evidence>
<dbReference type="Proteomes" id="UP000053258">
    <property type="component" value="Unassembled WGS sequence"/>
</dbReference>
<sequence length="143" mass="16497">VKVPFLASDLNSWREEAKSFRENPEKVAKRFELIAKNQEIDWNDIDLMLSELTETEKDLVIKTARREVMSQIATGALTGDVDQIFPLQQPNWDPNNSEHNKTLTKYRDLIKVGLQNAIPKAVNWAALYDVRQGRNEIPTEFLD</sequence>
<gene>
    <name evidence="2" type="ORF">N305_00254</name>
</gene>
<dbReference type="Gene3D" id="1.10.375.10">
    <property type="entry name" value="Human Immunodeficiency Virus Type 1 Capsid Protein"/>
    <property type="match status" value="1"/>
</dbReference>